<dbReference type="Pfam" id="PF23988">
    <property type="entry name" value="DUF7309"/>
    <property type="match status" value="1"/>
</dbReference>
<proteinExistence type="predicted"/>
<gene>
    <name evidence="3" type="ORF">J2Z34_001471</name>
</gene>
<sequence length="340" mass="39336">MNEKDLSTWKRLYEAANLLKVQKPWDLIDDYDFVTIELKGRKEAVYCRVLGELERAYIINVFESSDALFDAIYEMEHDEIPWHQNSRYVNCLSVVYSDREILIPEDRRMIDLLGLKYRGRKAWPLFRSYEKGYAGTRLNAVEATRLAEVLEQLAQAIADMRAGNLELDIDGEETILRRFNKKTKSWETLVAPLNDEPKHIESFSLTDEIMMSQLKRIKKLQKVVEIDVMHHIVSIDNAAIRKRRLARFAMACEVDKPSEPYITSPLEPEDDEISTILNILIGYINEIGRPREIIVRDDIIEIAIQEICRELGIKTSVSESLPAIDAIFESITGLDEIDED</sequence>
<dbReference type="Pfam" id="PF22007">
    <property type="entry name" value="DUF6930"/>
    <property type="match status" value="1"/>
</dbReference>
<evidence type="ECO:0000313" key="3">
    <source>
        <dbReference type="EMBL" id="MBP1918986.1"/>
    </source>
</evidence>
<name>A0ABS4G371_9CLOT</name>
<organism evidence="3 4">
    <name type="scientific">Youngiibacter multivorans</name>
    <dbReference type="NCBI Taxonomy" id="937251"/>
    <lineage>
        <taxon>Bacteria</taxon>
        <taxon>Bacillati</taxon>
        <taxon>Bacillota</taxon>
        <taxon>Clostridia</taxon>
        <taxon>Eubacteriales</taxon>
        <taxon>Clostridiaceae</taxon>
        <taxon>Youngiibacter</taxon>
    </lineage>
</organism>
<evidence type="ECO:0000313" key="4">
    <source>
        <dbReference type="Proteomes" id="UP001519271"/>
    </source>
</evidence>
<dbReference type="InterPro" id="IPR055733">
    <property type="entry name" value="DUF7309"/>
</dbReference>
<keyword evidence="4" id="KW-1185">Reference proteome</keyword>
<accession>A0ABS4G371</accession>
<dbReference type="RefSeq" id="WP_209459205.1">
    <property type="nucleotide sequence ID" value="NZ_JAGGKC010000010.1"/>
</dbReference>
<evidence type="ECO:0000259" key="2">
    <source>
        <dbReference type="Pfam" id="PF23988"/>
    </source>
</evidence>
<reference evidence="3 4" key="1">
    <citation type="submission" date="2021-03" db="EMBL/GenBank/DDBJ databases">
        <title>Genomic Encyclopedia of Type Strains, Phase IV (KMG-IV): sequencing the most valuable type-strain genomes for metagenomic binning, comparative biology and taxonomic classification.</title>
        <authorList>
            <person name="Goeker M."/>
        </authorList>
    </citation>
    <scope>NUCLEOTIDE SEQUENCE [LARGE SCALE GENOMIC DNA]</scope>
    <source>
        <strain evidence="3 4">DSM 6139</strain>
    </source>
</reference>
<evidence type="ECO:0000259" key="1">
    <source>
        <dbReference type="Pfam" id="PF22007"/>
    </source>
</evidence>
<feature type="domain" description="DUF6930" evidence="1">
    <location>
        <begin position="212"/>
        <end position="331"/>
    </location>
</feature>
<dbReference type="Proteomes" id="UP001519271">
    <property type="component" value="Unassembled WGS sequence"/>
</dbReference>
<comment type="caution">
    <text evidence="3">The sequence shown here is derived from an EMBL/GenBank/DDBJ whole genome shotgun (WGS) entry which is preliminary data.</text>
</comment>
<dbReference type="EMBL" id="JAGGKC010000010">
    <property type="protein sequence ID" value="MBP1918986.1"/>
    <property type="molecule type" value="Genomic_DNA"/>
</dbReference>
<feature type="domain" description="DUF7309" evidence="2">
    <location>
        <begin position="9"/>
        <end position="177"/>
    </location>
</feature>
<protein>
    <submittedName>
        <fullName evidence="3">Uncharacterized protein</fullName>
    </submittedName>
</protein>
<dbReference type="InterPro" id="IPR054216">
    <property type="entry name" value="DUF6930"/>
</dbReference>